<gene>
    <name evidence="2" type="ORF">D9613_004517</name>
</gene>
<dbReference type="CDD" id="cd21037">
    <property type="entry name" value="MLKL_NTD"/>
    <property type="match status" value="1"/>
</dbReference>
<dbReference type="GO" id="GO:0007166">
    <property type="term" value="P:cell surface receptor signaling pathway"/>
    <property type="evidence" value="ECO:0007669"/>
    <property type="project" value="InterPro"/>
</dbReference>
<proteinExistence type="predicted"/>
<accession>A0A8H4QIW5</accession>
<dbReference type="EMBL" id="JAACJL010000057">
    <property type="protein sequence ID" value="KAF4611616.1"/>
    <property type="molecule type" value="Genomic_DNA"/>
</dbReference>
<dbReference type="AlphaFoldDB" id="A0A8H4QIW5"/>
<protein>
    <submittedName>
        <fullName evidence="2">Uncharacterized protein</fullName>
    </submittedName>
</protein>
<evidence type="ECO:0000256" key="1">
    <source>
        <dbReference type="SAM" id="MobiDB-lite"/>
    </source>
</evidence>
<reference evidence="2 3" key="1">
    <citation type="submission" date="2019-12" db="EMBL/GenBank/DDBJ databases">
        <authorList>
            <person name="Floudas D."/>
            <person name="Bentzer J."/>
            <person name="Ahren D."/>
            <person name="Johansson T."/>
            <person name="Persson P."/>
            <person name="Tunlid A."/>
        </authorList>
    </citation>
    <scope>NUCLEOTIDE SEQUENCE [LARGE SCALE GENOMIC DNA]</scope>
    <source>
        <strain evidence="2 3">CBS 102.39</strain>
    </source>
</reference>
<dbReference type="Proteomes" id="UP000521872">
    <property type="component" value="Unassembled WGS sequence"/>
</dbReference>
<comment type="caution">
    <text evidence="2">The sequence shown here is derived from an EMBL/GenBank/DDBJ whole genome shotgun (WGS) entry which is preliminary data.</text>
</comment>
<evidence type="ECO:0000313" key="3">
    <source>
        <dbReference type="Proteomes" id="UP000521872"/>
    </source>
</evidence>
<organism evidence="2 3">
    <name type="scientific">Agrocybe pediades</name>
    <dbReference type="NCBI Taxonomy" id="84607"/>
    <lineage>
        <taxon>Eukaryota</taxon>
        <taxon>Fungi</taxon>
        <taxon>Dikarya</taxon>
        <taxon>Basidiomycota</taxon>
        <taxon>Agaricomycotina</taxon>
        <taxon>Agaricomycetes</taxon>
        <taxon>Agaricomycetidae</taxon>
        <taxon>Agaricales</taxon>
        <taxon>Agaricineae</taxon>
        <taxon>Strophariaceae</taxon>
        <taxon>Agrocybe</taxon>
    </lineage>
</organism>
<dbReference type="InterPro" id="IPR036537">
    <property type="entry name" value="Adaptor_Cbl_N_dom_sf"/>
</dbReference>
<sequence>MRDLYDSETADMFENSVNGGILDKSVLALLAEAVSLPAKILGAVLQVKNNEQDLVWLVEDALTLITTIYEWYQHSPNQAQQPAMVQIISQLSRLLEEVLFFVEEQAHTKRLILFIKRKVDARKVKKYRERLKDTADKFHNIFIITSFLSLSVPAELLKEQRQLAGSHSHLPTYEEADEVNRAEERR</sequence>
<dbReference type="Gene3D" id="1.20.930.20">
    <property type="entry name" value="Adaptor protein Cbl, N-terminal domain"/>
    <property type="match status" value="1"/>
</dbReference>
<feature type="region of interest" description="Disordered" evidence="1">
    <location>
        <begin position="167"/>
        <end position="186"/>
    </location>
</feature>
<dbReference type="InterPro" id="IPR059179">
    <property type="entry name" value="MLKL-like_MCAfunc"/>
</dbReference>
<evidence type="ECO:0000313" key="2">
    <source>
        <dbReference type="EMBL" id="KAF4611616.1"/>
    </source>
</evidence>
<name>A0A8H4QIW5_9AGAR</name>
<keyword evidence="3" id="KW-1185">Reference proteome</keyword>